<dbReference type="PANTHER" id="PTHR15140">
    <property type="entry name" value="TUBULIN-SPECIFIC CHAPERONE E"/>
    <property type="match status" value="1"/>
</dbReference>
<dbReference type="Gramene" id="OE9A057168T1">
    <property type="protein sequence ID" value="OE9A057168C1"/>
    <property type="gene ID" value="OE9A057168"/>
</dbReference>
<dbReference type="PANTHER" id="PTHR15140:SF37">
    <property type="entry name" value="UBIQUITIN-LIKE DOMAIN-CONTAINING PROTEIN"/>
    <property type="match status" value="1"/>
</dbReference>
<name>A0A8S0P6I1_OLEEU</name>
<keyword evidence="2" id="KW-1185">Reference proteome</keyword>
<dbReference type="SUPFAM" id="SSF52058">
    <property type="entry name" value="L domain-like"/>
    <property type="match status" value="1"/>
</dbReference>
<protein>
    <submittedName>
        <fullName evidence="1">Uncharacterized protein</fullName>
    </submittedName>
</protein>
<reference evidence="1 2" key="1">
    <citation type="submission" date="2019-12" db="EMBL/GenBank/DDBJ databases">
        <authorList>
            <person name="Alioto T."/>
            <person name="Alioto T."/>
            <person name="Gomez Garrido J."/>
        </authorList>
    </citation>
    <scope>NUCLEOTIDE SEQUENCE [LARGE SCALE GENOMIC DNA]</scope>
</reference>
<dbReference type="InterPro" id="IPR032675">
    <property type="entry name" value="LRR_dom_sf"/>
</dbReference>
<sequence length="132" mass="15024">MSLIGRLQNLEVLKLQDDAIEKGQWETSEGEFLQLKFLELDAIQISQWNASSDHFPILERLVLRKCQHLKSIPPNLGDILTLQIIEVHGCRNSVIQSAKQIQDDQIDLGNEELKVIITRSPLLRRFGGNLQA</sequence>
<organism evidence="1 2">
    <name type="scientific">Olea europaea subsp. europaea</name>
    <dbReference type="NCBI Taxonomy" id="158383"/>
    <lineage>
        <taxon>Eukaryota</taxon>
        <taxon>Viridiplantae</taxon>
        <taxon>Streptophyta</taxon>
        <taxon>Embryophyta</taxon>
        <taxon>Tracheophyta</taxon>
        <taxon>Spermatophyta</taxon>
        <taxon>Magnoliopsida</taxon>
        <taxon>eudicotyledons</taxon>
        <taxon>Gunneridae</taxon>
        <taxon>Pentapetalae</taxon>
        <taxon>asterids</taxon>
        <taxon>lamiids</taxon>
        <taxon>Lamiales</taxon>
        <taxon>Oleaceae</taxon>
        <taxon>Oleeae</taxon>
        <taxon>Olea</taxon>
    </lineage>
</organism>
<dbReference type="Gene3D" id="3.80.10.10">
    <property type="entry name" value="Ribonuclease Inhibitor"/>
    <property type="match status" value="1"/>
</dbReference>
<comment type="caution">
    <text evidence="1">The sequence shown here is derived from an EMBL/GenBank/DDBJ whole genome shotgun (WGS) entry which is preliminary data.</text>
</comment>
<dbReference type="EMBL" id="CACTIH010000001">
    <property type="protein sequence ID" value="CAA2933245.1"/>
    <property type="molecule type" value="Genomic_DNA"/>
</dbReference>
<evidence type="ECO:0000313" key="1">
    <source>
        <dbReference type="EMBL" id="CAA2933245.1"/>
    </source>
</evidence>
<gene>
    <name evidence="1" type="ORF">OLEA9_A057168</name>
</gene>
<proteinExistence type="predicted"/>
<dbReference type="Proteomes" id="UP000594638">
    <property type="component" value="Unassembled WGS sequence"/>
</dbReference>
<accession>A0A8S0P6I1</accession>
<evidence type="ECO:0000313" key="2">
    <source>
        <dbReference type="Proteomes" id="UP000594638"/>
    </source>
</evidence>
<dbReference type="AlphaFoldDB" id="A0A8S0P6I1"/>
<dbReference type="OrthoDB" id="1557901at2759"/>